<keyword evidence="5 6" id="KW-0046">Antibiotic resistance</keyword>
<comment type="catalytic activity">
    <reaction evidence="1 6">
        <text>a beta-lactam + H2O = a substituted beta-amino acid</text>
        <dbReference type="Rhea" id="RHEA:20401"/>
        <dbReference type="ChEBI" id="CHEBI:15377"/>
        <dbReference type="ChEBI" id="CHEBI:35627"/>
        <dbReference type="ChEBI" id="CHEBI:140347"/>
        <dbReference type="EC" id="3.5.2.6"/>
    </reaction>
</comment>
<keyword evidence="7" id="KW-0732">Signal</keyword>
<comment type="caution">
    <text evidence="9">The sequence shown here is derived from an EMBL/GenBank/DDBJ whole genome shotgun (WGS) entry which is preliminary data.</text>
</comment>
<dbReference type="RefSeq" id="WP_226751753.1">
    <property type="nucleotide sequence ID" value="NZ_JAEINI020000009.1"/>
</dbReference>
<feature type="chain" id="PRO_5045719078" description="Beta-lactamase" evidence="7">
    <location>
        <begin position="20"/>
        <end position="544"/>
    </location>
</feature>
<dbReference type="Gene3D" id="3.40.710.10">
    <property type="entry name" value="DD-peptidase/beta-lactamase superfamily"/>
    <property type="match status" value="1"/>
</dbReference>
<evidence type="ECO:0000256" key="2">
    <source>
        <dbReference type="ARBA" id="ARBA00007840"/>
    </source>
</evidence>
<organism evidence="9 10">
    <name type="scientific">Alishewanella maricola</name>
    <dbReference type="NCBI Taxonomy" id="2795740"/>
    <lineage>
        <taxon>Bacteria</taxon>
        <taxon>Pseudomonadati</taxon>
        <taxon>Pseudomonadota</taxon>
        <taxon>Gammaproteobacteria</taxon>
        <taxon>Alteromonadales</taxon>
        <taxon>Alteromonadaceae</taxon>
        <taxon>Alishewanella</taxon>
    </lineage>
</organism>
<feature type="domain" description="Beta-lactamase-related" evidence="8">
    <location>
        <begin position="240"/>
        <end position="526"/>
    </location>
</feature>
<dbReference type="Pfam" id="PF00144">
    <property type="entry name" value="Beta-lactamase"/>
    <property type="match status" value="1"/>
</dbReference>
<dbReference type="PANTHER" id="PTHR46825:SF9">
    <property type="entry name" value="BETA-LACTAMASE-RELATED DOMAIN-CONTAINING PROTEIN"/>
    <property type="match status" value="1"/>
</dbReference>
<dbReference type="InterPro" id="IPR001586">
    <property type="entry name" value="Beta-lactam_class-C_AS"/>
</dbReference>
<protein>
    <recommendedName>
        <fullName evidence="3 6">Beta-lactamase</fullName>
        <ecNumber evidence="3 6">3.5.2.6</ecNumber>
    </recommendedName>
</protein>
<comment type="similarity">
    <text evidence="2 6">Belongs to the class-C beta-lactamase family.</text>
</comment>
<evidence type="ECO:0000259" key="8">
    <source>
        <dbReference type="Pfam" id="PF00144"/>
    </source>
</evidence>
<evidence type="ECO:0000256" key="5">
    <source>
        <dbReference type="ARBA" id="ARBA00023251"/>
    </source>
</evidence>
<dbReference type="PANTHER" id="PTHR46825">
    <property type="entry name" value="D-ALANYL-D-ALANINE-CARBOXYPEPTIDASE/ENDOPEPTIDASE AMPH"/>
    <property type="match status" value="1"/>
</dbReference>
<evidence type="ECO:0000256" key="4">
    <source>
        <dbReference type="ARBA" id="ARBA00022801"/>
    </source>
</evidence>
<evidence type="ECO:0000256" key="6">
    <source>
        <dbReference type="RuleBase" id="RU361140"/>
    </source>
</evidence>
<evidence type="ECO:0000313" key="9">
    <source>
        <dbReference type="EMBL" id="MCB5227690.1"/>
    </source>
</evidence>
<proteinExistence type="inferred from homology"/>
<dbReference type="InterPro" id="IPR012338">
    <property type="entry name" value="Beta-lactam/transpept-like"/>
</dbReference>
<dbReference type="InterPro" id="IPR050491">
    <property type="entry name" value="AmpC-like"/>
</dbReference>
<feature type="signal peptide" evidence="7">
    <location>
        <begin position="1"/>
        <end position="19"/>
    </location>
</feature>
<dbReference type="EMBL" id="JAEINI020000009">
    <property type="protein sequence ID" value="MCB5227690.1"/>
    <property type="molecule type" value="Genomic_DNA"/>
</dbReference>
<dbReference type="PROSITE" id="PS00336">
    <property type="entry name" value="BETA_LACTAMASE_C"/>
    <property type="match status" value="1"/>
</dbReference>
<dbReference type="InterPro" id="IPR001466">
    <property type="entry name" value="Beta-lactam-related"/>
</dbReference>
<keyword evidence="4 6" id="KW-0378">Hydrolase</keyword>
<dbReference type="SUPFAM" id="SSF56601">
    <property type="entry name" value="beta-lactamase/transpeptidase-like"/>
    <property type="match status" value="1"/>
</dbReference>
<evidence type="ECO:0000256" key="1">
    <source>
        <dbReference type="ARBA" id="ARBA00001526"/>
    </source>
</evidence>
<evidence type="ECO:0000256" key="7">
    <source>
        <dbReference type="SAM" id="SignalP"/>
    </source>
</evidence>
<evidence type="ECO:0000256" key="3">
    <source>
        <dbReference type="ARBA" id="ARBA00012865"/>
    </source>
</evidence>
<sequence length="544" mass="59441">MKSLLMLISSLALNLNVNAADISGHWRGVLATSPNSGLTLALQIQSSTEGYQLLLRSPNQHSNDIAVSSMTIQDNTLNFTVDALKAAFTGTFDGETLSGTFTQGRPMPLTLSRLTKSDEARLVHEQQLFGELQINANASLPLVLNIAVIANGYHVTLDSPKQQSYGIPVDQFSINEQQLRFGSSMINASYQGTWQDDAWQGSFVQGQAIPLILKKKPVTQPLTPTLSNLSEWLGTEFGQHGVAIAWVDGQAVRYQLHGQANVAKQQAVSQNTLFEIGSISKPLTALAIIKQLQQGKWQLDTPLAEQSTLPELATHRYTLAELLTHRSGLPRLPANLPLDDLSNPYASYDEAALKAALANTKFAEKAFGYSNFGYGLLGYLAGQQAKIPYSSLMQQQVLQPLGMKTAGVQTSKQSFKDLASGYAISADTVPNWQFDSLAGAGAVVASIEDMATMLRHIFQHHAKDKALQQWLTALPTTEQPAMTLGWMLTEQQWLWHNGQTAGFFSLVIFDLKTEKGLVLLTNIAIPVTEQGFALFKEWLAQDAK</sequence>
<gene>
    <name evidence="9" type="ORF">JAO78_012795</name>
</gene>
<name>A0ABS8C6X5_9ALTE</name>
<reference evidence="9 10" key="1">
    <citation type="submission" date="2021-10" db="EMBL/GenBank/DDBJ databases">
        <title>Alishewanella koreense sp. nov. isolated from seawater of southwestern coast in South Korea and the proposal for the reclassification of Rheinheimera perlucida and Rheinheimera tuosuensis as Arsukibacterium perlucida and Arsukibacterium tuosuensis.</title>
        <authorList>
            <person name="Kim K.H."/>
            <person name="Ruan W."/>
            <person name="Kim K.R."/>
            <person name="Baek J.H."/>
            <person name="Jeon C.O."/>
        </authorList>
    </citation>
    <scope>NUCLEOTIDE SEQUENCE [LARGE SCALE GENOMIC DNA]</scope>
    <source>
        <strain evidence="9 10">16-MA</strain>
    </source>
</reference>
<dbReference type="EC" id="3.5.2.6" evidence="3 6"/>
<evidence type="ECO:0000313" key="10">
    <source>
        <dbReference type="Proteomes" id="UP000633814"/>
    </source>
</evidence>
<accession>A0ABS8C6X5</accession>
<dbReference type="Proteomes" id="UP000633814">
    <property type="component" value="Unassembled WGS sequence"/>
</dbReference>
<keyword evidence="10" id="KW-1185">Reference proteome</keyword>